<proteinExistence type="predicted"/>
<evidence type="ECO:0000313" key="3">
    <source>
        <dbReference type="Proteomes" id="UP001386437"/>
    </source>
</evidence>
<accession>A0ABU8IMX7</accession>
<feature type="region of interest" description="Disordered" evidence="1">
    <location>
        <begin position="1"/>
        <end position="25"/>
    </location>
</feature>
<protein>
    <submittedName>
        <fullName evidence="2">Uncharacterized protein</fullName>
    </submittedName>
</protein>
<gene>
    <name evidence="2" type="ORF">H3V53_06515</name>
</gene>
<evidence type="ECO:0000256" key="1">
    <source>
        <dbReference type="SAM" id="MobiDB-lite"/>
    </source>
</evidence>
<sequence>MMSNAGKRQPACQNDNKPSICDSGFHQWMPLRDRERRTRRVWSVDMFLNTLISSLRRAARRVIAPSRIPGSANGGRNGNGSRSRSSEDRRIIEQSGLFDAAFYRQTYPDVANAGIDPLKHYVEWGGKEGRRPSPSFDPRWYTTQYSDVLPSGLHPLVHYLTIGRNEGRRCGLDARVFATVGKMYEEAGALEPAVALDPALASPHLLGIHGGGQHWPALRAWRALFESLEHPFRCIVFVADPLHAEMTEIALDAAHAAIEAHGADSTLIVFTDDERANKDHAAGVHTRCLSNFGEPLTRAERASIVEKLILSVRPKAVLNIDSAACWDTIVRKGGALQSATDLYAYLYGSDGGVGSRANDFAHTHFREGLPFLRKVYVESLQFQESVASEYGLPPSLKSRLVPLHSPSRAAKAVADNDAASSAHVIEADKADRSRAAIMNTLQASPSFID</sequence>
<dbReference type="Proteomes" id="UP001386437">
    <property type="component" value="Unassembled WGS sequence"/>
</dbReference>
<keyword evidence="3" id="KW-1185">Reference proteome</keyword>
<organism evidence="2 3">
    <name type="scientific">Paraburkholderia bengalensis</name>
    <dbReference type="NCBI Taxonomy" id="2747562"/>
    <lineage>
        <taxon>Bacteria</taxon>
        <taxon>Pseudomonadati</taxon>
        <taxon>Pseudomonadota</taxon>
        <taxon>Betaproteobacteria</taxon>
        <taxon>Burkholderiales</taxon>
        <taxon>Burkholderiaceae</taxon>
        <taxon>Paraburkholderia</taxon>
    </lineage>
</organism>
<comment type="caution">
    <text evidence="2">The sequence shown here is derived from an EMBL/GenBank/DDBJ whole genome shotgun (WGS) entry which is preliminary data.</text>
</comment>
<evidence type="ECO:0000313" key="2">
    <source>
        <dbReference type="EMBL" id="MEI5996866.1"/>
    </source>
</evidence>
<name>A0ABU8IMX7_9BURK</name>
<dbReference type="EMBL" id="JACFYJ010000007">
    <property type="protein sequence ID" value="MEI5996866.1"/>
    <property type="molecule type" value="Genomic_DNA"/>
</dbReference>
<reference evidence="2 3" key="1">
    <citation type="journal article" date="2022" name="Arch. Microbiol.">
        <title>Paraburkholderia bengalensis sp. nov. isolated from roots of Oryza sativa, IR64.</title>
        <authorList>
            <person name="Nag P."/>
            <person name="Mondal N."/>
            <person name="Sarkar J."/>
            <person name="Das S."/>
        </authorList>
    </citation>
    <scope>NUCLEOTIDE SEQUENCE [LARGE SCALE GENOMIC DNA]</scope>
    <source>
        <strain evidence="2 3">IR64_4_BI</strain>
    </source>
</reference>
<dbReference type="RefSeq" id="WP_336597275.1">
    <property type="nucleotide sequence ID" value="NZ_JACFYJ010000007.1"/>
</dbReference>
<feature type="region of interest" description="Disordered" evidence="1">
    <location>
        <begin position="66"/>
        <end position="88"/>
    </location>
</feature>